<feature type="transmembrane region" description="Helical" evidence="5">
    <location>
        <begin position="91"/>
        <end position="110"/>
    </location>
</feature>
<organism evidence="6 7">
    <name type="scientific">Dellaglioa algida DSM 15638</name>
    <dbReference type="NCBI Taxonomy" id="1423719"/>
    <lineage>
        <taxon>Bacteria</taxon>
        <taxon>Bacillati</taxon>
        <taxon>Bacillota</taxon>
        <taxon>Bacilli</taxon>
        <taxon>Lactobacillales</taxon>
        <taxon>Lactobacillaceae</taxon>
        <taxon>Dellaglioa</taxon>
    </lineage>
</organism>
<protein>
    <recommendedName>
        <fullName evidence="8">DUF1516 family protein</fullName>
    </recommendedName>
</protein>
<keyword evidence="7" id="KW-1185">Reference proteome</keyword>
<evidence type="ECO:0000313" key="6">
    <source>
        <dbReference type="EMBL" id="KRK45606.1"/>
    </source>
</evidence>
<keyword evidence="3 5" id="KW-1133">Transmembrane helix</keyword>
<dbReference type="Proteomes" id="UP000051450">
    <property type="component" value="Unassembled WGS sequence"/>
</dbReference>
<dbReference type="EMBL" id="AZDI01000006">
    <property type="protein sequence ID" value="KRK45606.1"/>
    <property type="molecule type" value="Genomic_DNA"/>
</dbReference>
<dbReference type="PATRIC" id="fig|1423719.4.peg.1276"/>
<dbReference type="Pfam" id="PF07457">
    <property type="entry name" value="DUF1516"/>
    <property type="match status" value="1"/>
</dbReference>
<reference evidence="6 7" key="1">
    <citation type="journal article" date="2015" name="Genome Announc.">
        <title>Expanding the biotechnology potential of lactobacilli through comparative genomics of 213 strains and associated genera.</title>
        <authorList>
            <person name="Sun Z."/>
            <person name="Harris H.M."/>
            <person name="McCann A."/>
            <person name="Guo C."/>
            <person name="Argimon S."/>
            <person name="Zhang W."/>
            <person name="Yang X."/>
            <person name="Jeffery I.B."/>
            <person name="Cooney J.C."/>
            <person name="Kagawa T.F."/>
            <person name="Liu W."/>
            <person name="Song Y."/>
            <person name="Salvetti E."/>
            <person name="Wrobel A."/>
            <person name="Rasinkangas P."/>
            <person name="Parkhill J."/>
            <person name="Rea M.C."/>
            <person name="O'Sullivan O."/>
            <person name="Ritari J."/>
            <person name="Douillard F.P."/>
            <person name="Paul Ross R."/>
            <person name="Yang R."/>
            <person name="Briner A.E."/>
            <person name="Felis G.E."/>
            <person name="de Vos W.M."/>
            <person name="Barrangou R."/>
            <person name="Klaenhammer T.R."/>
            <person name="Caufield P.W."/>
            <person name="Cui Y."/>
            <person name="Zhang H."/>
            <person name="O'Toole P.W."/>
        </authorList>
    </citation>
    <scope>NUCLEOTIDE SEQUENCE [LARGE SCALE GENOMIC DNA]</scope>
    <source>
        <strain evidence="6 7">DSM 15638</strain>
    </source>
</reference>
<evidence type="ECO:0000313" key="7">
    <source>
        <dbReference type="Proteomes" id="UP000051450"/>
    </source>
</evidence>
<dbReference type="AlphaFoldDB" id="A0A0R1HGV0"/>
<evidence type="ECO:0000256" key="4">
    <source>
        <dbReference type="ARBA" id="ARBA00023136"/>
    </source>
</evidence>
<sequence>MIWLLIHLITWVVIAVLVALTIFTNSNTKIYQMITRLGYLVSIASGIMLLGYAWQRDPMLTAIKLIVAIIFIGLTEMTFARKNRKQLNKSVIYAVGICCIGVGVLGLMLAGGRPFI</sequence>
<evidence type="ECO:0000256" key="5">
    <source>
        <dbReference type="SAM" id="Phobius"/>
    </source>
</evidence>
<feature type="transmembrane region" description="Helical" evidence="5">
    <location>
        <begin position="6"/>
        <end position="25"/>
    </location>
</feature>
<evidence type="ECO:0000256" key="3">
    <source>
        <dbReference type="ARBA" id="ARBA00022989"/>
    </source>
</evidence>
<feature type="transmembrane region" description="Helical" evidence="5">
    <location>
        <begin position="60"/>
        <end position="79"/>
    </location>
</feature>
<dbReference type="OrthoDB" id="2299782at2"/>
<dbReference type="InterPro" id="IPR010899">
    <property type="entry name" value="UPF0344"/>
</dbReference>
<evidence type="ECO:0000256" key="1">
    <source>
        <dbReference type="ARBA" id="ARBA00022475"/>
    </source>
</evidence>
<dbReference type="RefSeq" id="WP_057974313.1">
    <property type="nucleotide sequence ID" value="NZ_AZDI01000006.1"/>
</dbReference>
<comment type="caution">
    <text evidence="6">The sequence shown here is derived from an EMBL/GenBank/DDBJ whole genome shotgun (WGS) entry which is preliminary data.</text>
</comment>
<keyword evidence="2 5" id="KW-0812">Transmembrane</keyword>
<keyword evidence="1" id="KW-1003">Cell membrane</keyword>
<evidence type="ECO:0000256" key="2">
    <source>
        <dbReference type="ARBA" id="ARBA00022692"/>
    </source>
</evidence>
<dbReference type="STRING" id="1423719.FC66_GL001255"/>
<name>A0A0R1HGV0_9LACO</name>
<keyword evidence="4 5" id="KW-0472">Membrane</keyword>
<proteinExistence type="predicted"/>
<evidence type="ECO:0008006" key="8">
    <source>
        <dbReference type="Google" id="ProtNLM"/>
    </source>
</evidence>
<gene>
    <name evidence="6" type="ORF">FC66_GL001255</name>
</gene>
<accession>A0A0R1HGV0</accession>
<dbReference type="GeneID" id="83549269"/>
<feature type="transmembrane region" description="Helical" evidence="5">
    <location>
        <begin position="37"/>
        <end position="54"/>
    </location>
</feature>